<accession>A0A084H095</accession>
<sequence>MYSSSVPGDFLHEPFGPFQEAFHSELEQVLAINPFYYDICLKTDEQVLWRPWEHADQSVSAIMKRWDALKTTIASGFRSRQKKASRKDMIDGISLFVCCLYWSSGKPVGHLDLRNTDWTAFDIQPVNVHERLNYILIKPEQYHSFVQLDQLFQECEKQFSKQMALKKYKQKNAGKSE</sequence>
<name>A0A084H095_METID</name>
<evidence type="ECO:0000259" key="1">
    <source>
        <dbReference type="Pfam" id="PF21747"/>
    </source>
</evidence>
<proteinExistence type="predicted"/>
<dbReference type="EMBL" id="JNVC02000004">
    <property type="protein sequence ID" value="KEZ53007.1"/>
    <property type="molecule type" value="Genomic_DNA"/>
</dbReference>
<evidence type="ECO:0000313" key="3">
    <source>
        <dbReference type="Proteomes" id="UP000028549"/>
    </source>
</evidence>
<dbReference type="AlphaFoldDB" id="A0A084H095"/>
<protein>
    <recommendedName>
        <fullName evidence="1">YpoC-like domain-containing protein</fullName>
    </recommendedName>
</protein>
<dbReference type="STRING" id="246786.GS18_0209340"/>
<organism evidence="2 3">
    <name type="scientific">Metabacillus indicus</name>
    <name type="common">Bacillus indicus</name>
    <dbReference type="NCBI Taxonomy" id="246786"/>
    <lineage>
        <taxon>Bacteria</taxon>
        <taxon>Bacillati</taxon>
        <taxon>Bacillota</taxon>
        <taxon>Bacilli</taxon>
        <taxon>Bacillales</taxon>
        <taxon>Bacillaceae</taxon>
        <taxon>Metabacillus</taxon>
    </lineage>
</organism>
<gene>
    <name evidence="2" type="ORF">GS18_0209340</name>
</gene>
<keyword evidence="3" id="KW-1185">Reference proteome</keyword>
<reference evidence="2 3" key="1">
    <citation type="journal article" date="2005" name="Int. J. Syst. Evol. Microbiol.">
        <title>Bacillus cibi sp. nov., isolated from jeotgal, a traditional Korean fermented seafood.</title>
        <authorList>
            <person name="Yoon J.H."/>
            <person name="Lee C.H."/>
            <person name="Oh T.K."/>
        </authorList>
    </citation>
    <scope>NUCLEOTIDE SEQUENCE [LARGE SCALE GENOMIC DNA]</scope>
    <source>
        <strain evidence="2 3">DSM 16189</strain>
    </source>
</reference>
<dbReference type="OrthoDB" id="2360594at2"/>
<dbReference type="Pfam" id="PF21747">
    <property type="entry name" value="YpoC"/>
    <property type="match status" value="1"/>
</dbReference>
<dbReference type="Proteomes" id="UP000028549">
    <property type="component" value="Unassembled WGS sequence"/>
</dbReference>
<feature type="domain" description="YpoC-like" evidence="1">
    <location>
        <begin position="57"/>
        <end position="167"/>
    </location>
</feature>
<evidence type="ECO:0000313" key="2">
    <source>
        <dbReference type="EMBL" id="KEZ53007.1"/>
    </source>
</evidence>
<dbReference type="RefSeq" id="WP_029566025.1">
    <property type="nucleotide sequence ID" value="NZ_JNVC02000004.1"/>
</dbReference>
<comment type="caution">
    <text evidence="2">The sequence shown here is derived from an EMBL/GenBank/DDBJ whole genome shotgun (WGS) entry which is preliminary data.</text>
</comment>
<dbReference type="InterPro" id="IPR048427">
    <property type="entry name" value="YpoC"/>
</dbReference>